<sequence length="113" mass="13008">PPQPHTQTVQNKEICRQDSLTSVRVNFEPQTNTFGTTKNQNIMHVKLFCLVFLMLAFVMTNRDRESSQSNKMVDGAPNPDPYHDEFMEDNEILHRKGIQIAASYRRRGEGGKK</sequence>
<feature type="region of interest" description="Disordered" evidence="1">
    <location>
        <begin position="63"/>
        <end position="85"/>
    </location>
</feature>
<proteinExistence type="predicted"/>
<keyword evidence="2" id="KW-0812">Transmembrane</keyword>
<dbReference type="EnsemblMetazoa" id="CLYHEMT012400.1">
    <property type="protein sequence ID" value="CLYHEMP012400.1"/>
    <property type="gene ID" value="CLYHEMG012400"/>
</dbReference>
<evidence type="ECO:0000256" key="2">
    <source>
        <dbReference type="SAM" id="Phobius"/>
    </source>
</evidence>
<feature type="transmembrane region" description="Helical" evidence="2">
    <location>
        <begin position="42"/>
        <end position="61"/>
    </location>
</feature>
<reference evidence="3" key="1">
    <citation type="submission" date="2021-01" db="UniProtKB">
        <authorList>
            <consortium name="EnsemblMetazoa"/>
        </authorList>
    </citation>
    <scope>IDENTIFICATION</scope>
</reference>
<accession>A0A7M5UNE4</accession>
<organism evidence="3 4">
    <name type="scientific">Clytia hemisphaerica</name>
    <dbReference type="NCBI Taxonomy" id="252671"/>
    <lineage>
        <taxon>Eukaryota</taxon>
        <taxon>Metazoa</taxon>
        <taxon>Cnidaria</taxon>
        <taxon>Hydrozoa</taxon>
        <taxon>Hydroidolina</taxon>
        <taxon>Leptothecata</taxon>
        <taxon>Obeliida</taxon>
        <taxon>Clytiidae</taxon>
        <taxon>Clytia</taxon>
    </lineage>
</organism>
<keyword evidence="4" id="KW-1185">Reference proteome</keyword>
<protein>
    <submittedName>
        <fullName evidence="3">Uncharacterized protein</fullName>
    </submittedName>
</protein>
<dbReference type="AlphaFoldDB" id="A0A7M5UNE4"/>
<evidence type="ECO:0000313" key="4">
    <source>
        <dbReference type="Proteomes" id="UP000594262"/>
    </source>
</evidence>
<keyword evidence="2" id="KW-0472">Membrane</keyword>
<dbReference type="Proteomes" id="UP000594262">
    <property type="component" value="Unplaced"/>
</dbReference>
<evidence type="ECO:0000313" key="3">
    <source>
        <dbReference type="EnsemblMetazoa" id="CLYHEMP012400.1"/>
    </source>
</evidence>
<keyword evidence="2" id="KW-1133">Transmembrane helix</keyword>
<name>A0A7M5UNE4_9CNID</name>
<evidence type="ECO:0000256" key="1">
    <source>
        <dbReference type="SAM" id="MobiDB-lite"/>
    </source>
</evidence>